<organism evidence="1 2">
    <name type="scientific">Kickxella alabastrina</name>
    <dbReference type="NCBI Taxonomy" id="61397"/>
    <lineage>
        <taxon>Eukaryota</taxon>
        <taxon>Fungi</taxon>
        <taxon>Fungi incertae sedis</taxon>
        <taxon>Zoopagomycota</taxon>
        <taxon>Kickxellomycotina</taxon>
        <taxon>Kickxellomycetes</taxon>
        <taxon>Kickxellales</taxon>
        <taxon>Kickxellaceae</taxon>
        <taxon>Kickxella</taxon>
    </lineage>
</organism>
<feature type="non-terminal residue" evidence="1">
    <location>
        <position position="1"/>
    </location>
</feature>
<reference evidence="1" key="1">
    <citation type="submission" date="2022-07" db="EMBL/GenBank/DDBJ databases">
        <title>Phylogenomic reconstructions and comparative analyses of Kickxellomycotina fungi.</title>
        <authorList>
            <person name="Reynolds N.K."/>
            <person name="Stajich J.E."/>
            <person name="Barry K."/>
            <person name="Grigoriev I.V."/>
            <person name="Crous P."/>
            <person name="Smith M.E."/>
        </authorList>
    </citation>
    <scope>NUCLEOTIDE SEQUENCE</scope>
    <source>
        <strain evidence="1">Benny 63K</strain>
    </source>
</reference>
<evidence type="ECO:0000313" key="2">
    <source>
        <dbReference type="Proteomes" id="UP001150581"/>
    </source>
</evidence>
<dbReference type="EMBL" id="JANBPG010003404">
    <property type="protein sequence ID" value="KAJ1881319.1"/>
    <property type="molecule type" value="Genomic_DNA"/>
</dbReference>
<sequence>PRPDALGRAPQKTDYQGTVLFSLVGSQAGIKKSDRAIFEKIGDICAFYPYENDPSQWVVEYFDCRAAFEAGRVCNGISLHRGTLQSTFLWDGSAANACEKPKAPPPTWPSEIGHRAPSADNLRARKDMQHHSAAWKMLLGDMEQQQQNQENREKPFDRLDNRPLEPTQAGVVIASSISALSTLSLVSPAMKKRATAARWIGELDDDNMDKYVDSGDNEGPANYASSTVAVPAVATGAITASKSSAATGGSLDIMTRLALDPSLIQKAQAAKEILQQHQYLLGLDMDTPADKNRQPVAPNLATTWENAMQVAGNGGFNSIANLAFSIEPAHAFLRNDSRETVVGDNEVSALVPTAAAVSVDVDALNAAAASASAAVAAASSESAAVNMSSLLSLAAVEGLHSPVTAVQQDQYWQQSQMQLPKSQAPFANVETNSNADDINRLLGILAQVQKSSSAPLSGSVPAPVTAPAA</sequence>
<dbReference type="Proteomes" id="UP001150581">
    <property type="component" value="Unassembled WGS sequence"/>
</dbReference>
<keyword evidence="2" id="KW-1185">Reference proteome</keyword>
<protein>
    <submittedName>
        <fullName evidence="1">Uncharacterized protein</fullName>
    </submittedName>
</protein>
<gene>
    <name evidence="1" type="ORF">LPJ66_011345</name>
</gene>
<name>A0ACC1HYL2_9FUNG</name>
<accession>A0ACC1HYL2</accession>
<comment type="caution">
    <text evidence="1">The sequence shown here is derived from an EMBL/GenBank/DDBJ whole genome shotgun (WGS) entry which is preliminary data.</text>
</comment>
<proteinExistence type="predicted"/>
<evidence type="ECO:0000313" key="1">
    <source>
        <dbReference type="EMBL" id="KAJ1881319.1"/>
    </source>
</evidence>
<feature type="non-terminal residue" evidence="1">
    <location>
        <position position="469"/>
    </location>
</feature>